<accession>A0A0D9ZX30</accession>
<dbReference type="Gramene" id="OGLUM05G11410.1">
    <property type="protein sequence ID" value="OGLUM05G11410.1"/>
    <property type="gene ID" value="OGLUM05G11410"/>
</dbReference>
<feature type="compositionally biased region" description="Gly residues" evidence="1">
    <location>
        <begin position="52"/>
        <end position="61"/>
    </location>
</feature>
<organism evidence="2">
    <name type="scientific">Oryza glumipatula</name>
    <dbReference type="NCBI Taxonomy" id="40148"/>
    <lineage>
        <taxon>Eukaryota</taxon>
        <taxon>Viridiplantae</taxon>
        <taxon>Streptophyta</taxon>
        <taxon>Embryophyta</taxon>
        <taxon>Tracheophyta</taxon>
        <taxon>Spermatophyta</taxon>
        <taxon>Magnoliopsida</taxon>
        <taxon>Liliopsida</taxon>
        <taxon>Poales</taxon>
        <taxon>Poaceae</taxon>
        <taxon>BOP clade</taxon>
        <taxon>Oryzoideae</taxon>
        <taxon>Oryzeae</taxon>
        <taxon>Oryzinae</taxon>
        <taxon>Oryza</taxon>
    </lineage>
</organism>
<proteinExistence type="predicted"/>
<dbReference type="HOGENOM" id="CLU_2945830_0_0_1"/>
<evidence type="ECO:0000313" key="2">
    <source>
        <dbReference type="EnsemblPlants" id="OGLUM05G11410.1"/>
    </source>
</evidence>
<name>A0A0D9ZX30_9ORYZ</name>
<dbReference type="AlphaFoldDB" id="A0A0D9ZX30"/>
<evidence type="ECO:0000256" key="1">
    <source>
        <dbReference type="SAM" id="MobiDB-lite"/>
    </source>
</evidence>
<feature type="region of interest" description="Disordered" evidence="1">
    <location>
        <begin position="39"/>
        <end position="61"/>
    </location>
</feature>
<dbReference type="EnsemblPlants" id="OGLUM05G11410.1">
    <property type="protein sequence ID" value="OGLUM05G11410.1"/>
    <property type="gene ID" value="OGLUM05G11410"/>
</dbReference>
<keyword evidence="3" id="KW-1185">Reference proteome</keyword>
<reference evidence="2" key="1">
    <citation type="submission" date="2015-04" db="UniProtKB">
        <authorList>
            <consortium name="EnsemblPlants"/>
        </authorList>
    </citation>
    <scope>IDENTIFICATION</scope>
</reference>
<reference evidence="2" key="2">
    <citation type="submission" date="2018-05" db="EMBL/GenBank/DDBJ databases">
        <title>OgluRS3 (Oryza glumaepatula Reference Sequence Version 3).</title>
        <authorList>
            <person name="Zhang J."/>
            <person name="Kudrna D."/>
            <person name="Lee S."/>
            <person name="Talag J."/>
            <person name="Welchert J."/>
            <person name="Wing R.A."/>
        </authorList>
    </citation>
    <scope>NUCLEOTIDE SEQUENCE [LARGE SCALE GENOMIC DNA]</scope>
</reference>
<dbReference type="Proteomes" id="UP000026961">
    <property type="component" value="Chromosome 5"/>
</dbReference>
<protein>
    <submittedName>
        <fullName evidence="2">Uncharacterized protein</fullName>
    </submittedName>
</protein>
<evidence type="ECO:0000313" key="3">
    <source>
        <dbReference type="Proteomes" id="UP000026961"/>
    </source>
</evidence>
<sequence length="61" mass="6399">MLPDAPQPCPVPSSTSFSLFDLLSIGGCIESEQLRVRRTGAAPELVEEKRGSGGGLLPYAP</sequence>